<dbReference type="EMBL" id="UAWG01000022">
    <property type="protein sequence ID" value="SQB61392.1"/>
    <property type="molecule type" value="Genomic_DNA"/>
</dbReference>
<organism evidence="1 2">
    <name type="scientific">Clostridium perfringens</name>
    <dbReference type="NCBI Taxonomy" id="1502"/>
    <lineage>
        <taxon>Bacteria</taxon>
        <taxon>Bacillati</taxon>
        <taxon>Bacillota</taxon>
        <taxon>Clostridia</taxon>
        <taxon>Eubacteriales</taxon>
        <taxon>Clostridiaceae</taxon>
        <taxon>Clostridium</taxon>
    </lineage>
</organism>
<evidence type="ECO:0000313" key="1">
    <source>
        <dbReference type="EMBL" id="SQB61392.1"/>
    </source>
</evidence>
<evidence type="ECO:0000313" key="2">
    <source>
        <dbReference type="Proteomes" id="UP000249986"/>
    </source>
</evidence>
<sequence>MYVTNWDNYNYTNGYSGGVTLEEERGNNPIFSQNSGGDWVSSVLTVKGTGGLGFSFYSDKVKVYDNNTKQEITNGFLKGDQKIFIVSK</sequence>
<protein>
    <submittedName>
        <fullName evidence="1">Uncharacterized protein</fullName>
    </submittedName>
</protein>
<gene>
    <name evidence="1" type="ORF">NCTC10719_03071</name>
</gene>
<dbReference type="AlphaFoldDB" id="A0A2X2Y0A7"/>
<dbReference type="Proteomes" id="UP000249986">
    <property type="component" value="Unassembled WGS sequence"/>
</dbReference>
<dbReference type="RefSeq" id="WP_003453426.1">
    <property type="nucleotide sequence ID" value="NZ_CATNWT010000002.1"/>
</dbReference>
<reference evidence="1 2" key="1">
    <citation type="submission" date="2018-06" db="EMBL/GenBank/DDBJ databases">
        <authorList>
            <consortium name="Pathogen Informatics"/>
            <person name="Doyle S."/>
        </authorList>
    </citation>
    <scope>NUCLEOTIDE SEQUENCE [LARGE SCALE GENOMIC DNA]</scope>
    <source>
        <strain evidence="1 2">NCTC10719</strain>
    </source>
</reference>
<name>A0A2X2Y0A7_CLOPF</name>
<accession>A0A2X2Y0A7</accession>
<proteinExistence type="predicted"/>